<organism evidence="1 2">
    <name type="scientific">Cyclobacterium jeungdonense</name>
    <dbReference type="NCBI Taxonomy" id="708087"/>
    <lineage>
        <taxon>Bacteria</taxon>
        <taxon>Pseudomonadati</taxon>
        <taxon>Bacteroidota</taxon>
        <taxon>Cytophagia</taxon>
        <taxon>Cytophagales</taxon>
        <taxon>Cyclobacteriaceae</taxon>
        <taxon>Cyclobacterium</taxon>
    </lineage>
</organism>
<comment type="caution">
    <text evidence="1">The sequence shown here is derived from an EMBL/GenBank/DDBJ whole genome shotgun (WGS) entry which is preliminary data.</text>
</comment>
<accession>A0ABT8CCG4</accession>
<sequence length="113" mass="12291">MEATWQAGNSLLFNGNMSQMDLADIGFAGLFGKSGYVAMAMFDYTSSGEFQYVGGTNKTISEFAIDLSIGGFNRWHIDAIGSAGLEREVVNFFNYVNNPLRLTVVTGIKEGVE</sequence>
<reference evidence="2" key="1">
    <citation type="journal article" date="2019" name="Int. J. Syst. Evol. Microbiol.">
        <title>The Global Catalogue of Microorganisms (GCM) 10K type strain sequencing project: providing services to taxonomists for standard genome sequencing and annotation.</title>
        <authorList>
            <consortium name="The Broad Institute Genomics Platform"/>
            <consortium name="The Broad Institute Genome Sequencing Center for Infectious Disease"/>
            <person name="Wu L."/>
            <person name="Ma J."/>
        </authorList>
    </citation>
    <scope>NUCLEOTIDE SEQUENCE [LARGE SCALE GENOMIC DNA]</scope>
    <source>
        <strain evidence="2">CECT 7706</strain>
    </source>
</reference>
<gene>
    <name evidence="1" type="ORF">QWZ15_21880</name>
</gene>
<name>A0ABT8CCG4_9BACT</name>
<dbReference type="Proteomes" id="UP001236663">
    <property type="component" value="Unassembled WGS sequence"/>
</dbReference>
<protein>
    <submittedName>
        <fullName evidence="1">Uncharacterized protein</fullName>
    </submittedName>
</protein>
<evidence type="ECO:0000313" key="2">
    <source>
        <dbReference type="Proteomes" id="UP001236663"/>
    </source>
</evidence>
<evidence type="ECO:0000313" key="1">
    <source>
        <dbReference type="EMBL" id="MDN3690484.1"/>
    </source>
</evidence>
<dbReference type="RefSeq" id="WP_240459149.1">
    <property type="nucleotide sequence ID" value="NZ_JAUFQS010000047.1"/>
</dbReference>
<keyword evidence="2" id="KW-1185">Reference proteome</keyword>
<proteinExistence type="predicted"/>
<dbReference type="EMBL" id="JAUFQS010000047">
    <property type="protein sequence ID" value="MDN3690484.1"/>
    <property type="molecule type" value="Genomic_DNA"/>
</dbReference>